<dbReference type="AlphaFoldDB" id="A0A1X6YD30"/>
<dbReference type="Proteomes" id="UP000193963">
    <property type="component" value="Unassembled WGS sequence"/>
</dbReference>
<evidence type="ECO:0000256" key="3">
    <source>
        <dbReference type="ARBA" id="ARBA00023163"/>
    </source>
</evidence>
<feature type="region of interest" description="Disordered" evidence="4">
    <location>
        <begin position="1"/>
        <end position="24"/>
    </location>
</feature>
<dbReference type="PANTHER" id="PTHR33164">
    <property type="entry name" value="TRANSCRIPTIONAL REGULATOR, MARR FAMILY"/>
    <property type="match status" value="1"/>
</dbReference>
<dbReference type="EMBL" id="FWFN01000001">
    <property type="protein sequence ID" value="SLN17744.1"/>
    <property type="molecule type" value="Genomic_DNA"/>
</dbReference>
<sequence length="174" mass="19045">MSTEPSSPDAPRPDPPRPDPRSVRDRFGFRFVTLARAWRRAVEQKLAEAGLTDATWTPLIHLAESGDGISQVDLARRVGLDASTLVRLIDILEGRGLVERAPDPRDRRARRLLLTTAGRAEVARIRARVGELEEVLLADLDDAALERMCGDMERIETRLSAVLAAPGSASSATD</sequence>
<reference evidence="6 7" key="1">
    <citation type="submission" date="2017-03" db="EMBL/GenBank/DDBJ databases">
        <authorList>
            <person name="Afonso C.L."/>
            <person name="Miller P.J."/>
            <person name="Scott M.A."/>
            <person name="Spackman E."/>
            <person name="Goraichik I."/>
            <person name="Dimitrov K.M."/>
            <person name="Suarez D.L."/>
            <person name="Swayne D.E."/>
        </authorList>
    </citation>
    <scope>NUCLEOTIDE SEQUENCE [LARGE SCALE GENOMIC DNA]</scope>
    <source>
        <strain evidence="6 7">CECT 7751</strain>
    </source>
</reference>
<dbReference type="SUPFAM" id="SSF46785">
    <property type="entry name" value="Winged helix' DNA-binding domain"/>
    <property type="match status" value="1"/>
</dbReference>
<dbReference type="InterPro" id="IPR023187">
    <property type="entry name" value="Tscrpt_reg_MarR-type_CS"/>
</dbReference>
<evidence type="ECO:0000259" key="5">
    <source>
        <dbReference type="PROSITE" id="PS50995"/>
    </source>
</evidence>
<organism evidence="6 7">
    <name type="scientific">Pseudooceanicola marinus</name>
    <dbReference type="NCBI Taxonomy" id="396013"/>
    <lineage>
        <taxon>Bacteria</taxon>
        <taxon>Pseudomonadati</taxon>
        <taxon>Pseudomonadota</taxon>
        <taxon>Alphaproteobacteria</taxon>
        <taxon>Rhodobacterales</taxon>
        <taxon>Paracoccaceae</taxon>
        <taxon>Pseudooceanicola</taxon>
    </lineage>
</organism>
<keyword evidence="1" id="KW-0805">Transcription regulation</keyword>
<keyword evidence="3" id="KW-0804">Transcription</keyword>
<dbReference type="Gene3D" id="1.10.10.10">
    <property type="entry name" value="Winged helix-like DNA-binding domain superfamily/Winged helix DNA-binding domain"/>
    <property type="match status" value="1"/>
</dbReference>
<evidence type="ECO:0000313" key="6">
    <source>
        <dbReference type="EMBL" id="SLN17744.1"/>
    </source>
</evidence>
<name>A0A1X6YD30_9RHOB</name>
<dbReference type="PRINTS" id="PR00598">
    <property type="entry name" value="HTHMARR"/>
</dbReference>
<dbReference type="PROSITE" id="PS50995">
    <property type="entry name" value="HTH_MARR_2"/>
    <property type="match status" value="1"/>
</dbReference>
<dbReference type="SMART" id="SM00347">
    <property type="entry name" value="HTH_MARR"/>
    <property type="match status" value="1"/>
</dbReference>
<dbReference type="InterPro" id="IPR000835">
    <property type="entry name" value="HTH_MarR-typ"/>
</dbReference>
<evidence type="ECO:0000313" key="7">
    <source>
        <dbReference type="Proteomes" id="UP000193963"/>
    </source>
</evidence>
<dbReference type="GO" id="GO:0006950">
    <property type="term" value="P:response to stress"/>
    <property type="evidence" value="ECO:0007669"/>
    <property type="project" value="TreeGrafter"/>
</dbReference>
<accession>A0A1X6YD30</accession>
<dbReference type="GO" id="GO:0003677">
    <property type="term" value="F:DNA binding"/>
    <property type="evidence" value="ECO:0007669"/>
    <property type="project" value="UniProtKB-KW"/>
</dbReference>
<dbReference type="PROSITE" id="PS01117">
    <property type="entry name" value="HTH_MARR_1"/>
    <property type="match status" value="1"/>
</dbReference>
<dbReference type="OrthoDB" id="582199at2"/>
<keyword evidence="7" id="KW-1185">Reference proteome</keyword>
<evidence type="ECO:0000256" key="4">
    <source>
        <dbReference type="SAM" id="MobiDB-lite"/>
    </source>
</evidence>
<dbReference type="InterPro" id="IPR039422">
    <property type="entry name" value="MarR/SlyA-like"/>
</dbReference>
<evidence type="ECO:0000256" key="2">
    <source>
        <dbReference type="ARBA" id="ARBA00023125"/>
    </source>
</evidence>
<dbReference type="InterPro" id="IPR036390">
    <property type="entry name" value="WH_DNA-bd_sf"/>
</dbReference>
<proteinExistence type="predicted"/>
<feature type="compositionally biased region" description="Basic and acidic residues" evidence="4">
    <location>
        <begin position="11"/>
        <end position="24"/>
    </location>
</feature>
<dbReference type="GO" id="GO:0003700">
    <property type="term" value="F:DNA-binding transcription factor activity"/>
    <property type="evidence" value="ECO:0007669"/>
    <property type="project" value="InterPro"/>
</dbReference>
<gene>
    <name evidence="6" type="primary">slyA_2</name>
    <name evidence="6" type="ORF">PSM7751_00577</name>
</gene>
<evidence type="ECO:0000256" key="1">
    <source>
        <dbReference type="ARBA" id="ARBA00023015"/>
    </source>
</evidence>
<feature type="domain" description="HTH marR-type" evidence="5">
    <location>
        <begin position="24"/>
        <end position="164"/>
    </location>
</feature>
<protein>
    <submittedName>
        <fullName evidence="6">Transcriptional regulator SlyA</fullName>
    </submittedName>
</protein>
<dbReference type="RefSeq" id="WP_085886461.1">
    <property type="nucleotide sequence ID" value="NZ_FWFN01000001.1"/>
</dbReference>
<keyword evidence="2" id="KW-0238">DNA-binding</keyword>
<dbReference type="Pfam" id="PF12802">
    <property type="entry name" value="MarR_2"/>
    <property type="match status" value="1"/>
</dbReference>
<dbReference type="PANTHER" id="PTHR33164:SF64">
    <property type="entry name" value="TRANSCRIPTIONAL REGULATOR SLYA"/>
    <property type="match status" value="1"/>
</dbReference>
<dbReference type="InterPro" id="IPR036388">
    <property type="entry name" value="WH-like_DNA-bd_sf"/>
</dbReference>